<name>U1NHY0_9EURY</name>
<organism evidence="3 4">
    <name type="scientific">Haloquadratum walsbyi J07HQW2</name>
    <dbReference type="NCBI Taxonomy" id="1238425"/>
    <lineage>
        <taxon>Archaea</taxon>
        <taxon>Methanobacteriati</taxon>
        <taxon>Methanobacteriota</taxon>
        <taxon>Stenosarchaea group</taxon>
        <taxon>Halobacteria</taxon>
        <taxon>Halobacteriales</taxon>
        <taxon>Haloferacaceae</taxon>
        <taxon>Haloquadratum</taxon>
    </lineage>
</organism>
<dbReference type="EMBL" id="KE356561">
    <property type="protein sequence ID" value="ERG96790.1"/>
    <property type="molecule type" value="Genomic_DNA"/>
</dbReference>
<evidence type="ECO:0000259" key="2">
    <source>
        <dbReference type="Pfam" id="PF07282"/>
    </source>
</evidence>
<sequence length="133" mass="15422">MTNRRDEEDYRDRDKLAHWDTQEYDAVFLEDLDVAAMTEQDRNARNIAAMSWYATIQAFERHGKKNGCHLVKVLPEGTTKRCAKCGVESDKPLWVREHSCPSCGLTVDREYNASLEVQRLGLERLGVEFEEKE</sequence>
<accession>U1NHY0</accession>
<dbReference type="Proteomes" id="UP000030710">
    <property type="component" value="Unassembled WGS sequence"/>
</dbReference>
<feature type="domain" description="Cas12f1-like TNB" evidence="2">
    <location>
        <begin position="52"/>
        <end position="115"/>
    </location>
</feature>
<reference evidence="3 4" key="1">
    <citation type="journal article" date="2013" name="PLoS ONE">
        <title>Assembly-driven community genomics of a hypersaline microbial ecosystem.</title>
        <authorList>
            <person name="Podell S."/>
            <person name="Ugalde J.A."/>
            <person name="Narasingarao P."/>
            <person name="Banfield J.F."/>
            <person name="Heidelberg K.B."/>
            <person name="Allen E.E."/>
        </authorList>
    </citation>
    <scope>NUCLEOTIDE SEQUENCE [LARGE SCALE GENOMIC DNA]</scope>
    <source>
        <strain evidence="4">J07HQW2</strain>
    </source>
</reference>
<dbReference type="STRING" id="1238425.J07HQW2_03274"/>
<dbReference type="InterPro" id="IPR010095">
    <property type="entry name" value="Cas12f1-like_TNB"/>
</dbReference>
<proteinExistence type="predicted"/>
<dbReference type="AlphaFoldDB" id="U1NHY0"/>
<evidence type="ECO:0000313" key="4">
    <source>
        <dbReference type="Proteomes" id="UP000030710"/>
    </source>
</evidence>
<dbReference type="RefSeq" id="WP_021056252.1">
    <property type="nucleotide sequence ID" value="NZ_KE356561.1"/>
</dbReference>
<dbReference type="Pfam" id="PF07282">
    <property type="entry name" value="Cas12f1-like_TNB"/>
    <property type="match status" value="1"/>
</dbReference>
<gene>
    <name evidence="3" type="ORF">J07HQW2_03274</name>
</gene>
<dbReference type="HOGENOM" id="CLU_032903_10_2_2"/>
<keyword evidence="1" id="KW-0238">DNA-binding</keyword>
<dbReference type="eggNOG" id="arCOG00684">
    <property type="taxonomic scope" value="Archaea"/>
</dbReference>
<protein>
    <submittedName>
        <fullName evidence="3">Transposase</fullName>
    </submittedName>
</protein>
<dbReference type="GO" id="GO:0003677">
    <property type="term" value="F:DNA binding"/>
    <property type="evidence" value="ECO:0007669"/>
    <property type="project" value="UniProtKB-KW"/>
</dbReference>
<evidence type="ECO:0000313" key="3">
    <source>
        <dbReference type="EMBL" id="ERG96790.1"/>
    </source>
</evidence>
<evidence type="ECO:0000256" key="1">
    <source>
        <dbReference type="ARBA" id="ARBA00023125"/>
    </source>
</evidence>